<dbReference type="AlphaFoldDB" id="A0A8J5JG17"/>
<feature type="region of interest" description="Disordered" evidence="1">
    <location>
        <begin position="436"/>
        <end position="504"/>
    </location>
</feature>
<name>A0A8J5JG17_HOMAM</name>
<evidence type="ECO:0000259" key="2">
    <source>
        <dbReference type="Pfam" id="PF00688"/>
    </source>
</evidence>
<dbReference type="EMBL" id="JAHLQT010037402">
    <property type="protein sequence ID" value="KAG7157517.1"/>
    <property type="molecule type" value="Genomic_DNA"/>
</dbReference>
<protein>
    <submittedName>
        <fullName evidence="3">Putative TGF-beta propeptide-like protein</fullName>
    </submittedName>
</protein>
<feature type="compositionally biased region" description="Low complexity" evidence="1">
    <location>
        <begin position="452"/>
        <end position="468"/>
    </location>
</feature>
<proteinExistence type="predicted"/>
<sequence>MQIAIVPLLSVTISPAHRKHNHYNPSNYRTWSPCLVQVSNHPRLFSTYSAREMARLNIMDRILIALGPPFGEKLPKAPTNDTLATVSTPINITAEPCPYKYKRCSSQTFFPSCNIPRNTDPEVWPQRFNLYFNLSANFDSRLDVINATLRLFKNSSLPLQHPKTLLIKAYVYTKSLTKRRAKTTLVADAQVTSDYLGWVSLPVEKMVRRWKRQRSNHGLLVTVNDIDLTPWDAPRLFVIMDCASGLVPLPFEVQTDEEGQRYPALNVFLGSPDDEREVNEPDPSPSPVPAMLPESVTVDIQSDDPAVYDYDENGAPIPHRHPAMPSHTASLVRNSHAHTNTFPHGVEHSFGTGRGHVHGNNQPLGHNHQLTNNNQPSNNHQLGNNNHLRMNQPPTTSQTIINHQAHHGLANNYPSESNNPIDLQAEMEAEVNPRFPSTQATLTSNSRGINLGERGSPSERGSSGERGSWSQPTPATDEGRSQRQRSLAKERRHRKKHRQHHRRG</sequence>
<dbReference type="InterPro" id="IPR001111">
    <property type="entry name" value="TGF-b_propeptide"/>
</dbReference>
<evidence type="ECO:0000313" key="3">
    <source>
        <dbReference type="EMBL" id="KAG7157517.1"/>
    </source>
</evidence>
<comment type="caution">
    <text evidence="3">The sequence shown here is derived from an EMBL/GenBank/DDBJ whole genome shotgun (WGS) entry which is preliminary data.</text>
</comment>
<feature type="region of interest" description="Disordered" evidence="1">
    <location>
        <begin position="270"/>
        <end position="291"/>
    </location>
</feature>
<feature type="domain" description="TGF-beta propeptide" evidence="2">
    <location>
        <begin position="127"/>
        <end position="225"/>
    </location>
</feature>
<dbReference type="Gene3D" id="2.60.120.970">
    <property type="match status" value="1"/>
</dbReference>
<evidence type="ECO:0000256" key="1">
    <source>
        <dbReference type="SAM" id="MobiDB-lite"/>
    </source>
</evidence>
<evidence type="ECO:0000313" key="4">
    <source>
        <dbReference type="Proteomes" id="UP000747542"/>
    </source>
</evidence>
<feature type="compositionally biased region" description="Basic residues" evidence="1">
    <location>
        <begin position="490"/>
        <end position="504"/>
    </location>
</feature>
<accession>A0A8J5JG17</accession>
<dbReference type="Proteomes" id="UP000747542">
    <property type="component" value="Unassembled WGS sequence"/>
</dbReference>
<dbReference type="Pfam" id="PF00688">
    <property type="entry name" value="TGFb_propeptide"/>
    <property type="match status" value="1"/>
</dbReference>
<keyword evidence="4" id="KW-1185">Reference proteome</keyword>
<feature type="compositionally biased region" description="Polar residues" evidence="1">
    <location>
        <begin position="436"/>
        <end position="448"/>
    </location>
</feature>
<gene>
    <name evidence="3" type="ORF">Hamer_G019146</name>
</gene>
<reference evidence="3" key="1">
    <citation type="journal article" date="2021" name="Sci. Adv.">
        <title>The American lobster genome reveals insights on longevity, neural, and immune adaptations.</title>
        <authorList>
            <person name="Polinski J.M."/>
            <person name="Zimin A.V."/>
            <person name="Clark K.F."/>
            <person name="Kohn A.B."/>
            <person name="Sadowski N."/>
            <person name="Timp W."/>
            <person name="Ptitsyn A."/>
            <person name="Khanna P."/>
            <person name="Romanova D.Y."/>
            <person name="Williams P."/>
            <person name="Greenwood S.J."/>
            <person name="Moroz L.L."/>
            <person name="Walt D.R."/>
            <person name="Bodnar A.G."/>
        </authorList>
    </citation>
    <scope>NUCLEOTIDE SEQUENCE</scope>
    <source>
        <strain evidence="3">GMGI-L3</strain>
    </source>
</reference>
<organism evidence="3 4">
    <name type="scientific">Homarus americanus</name>
    <name type="common">American lobster</name>
    <dbReference type="NCBI Taxonomy" id="6706"/>
    <lineage>
        <taxon>Eukaryota</taxon>
        <taxon>Metazoa</taxon>
        <taxon>Ecdysozoa</taxon>
        <taxon>Arthropoda</taxon>
        <taxon>Crustacea</taxon>
        <taxon>Multicrustacea</taxon>
        <taxon>Malacostraca</taxon>
        <taxon>Eumalacostraca</taxon>
        <taxon>Eucarida</taxon>
        <taxon>Decapoda</taxon>
        <taxon>Pleocyemata</taxon>
        <taxon>Astacidea</taxon>
        <taxon>Nephropoidea</taxon>
        <taxon>Nephropidae</taxon>
        <taxon>Homarus</taxon>
    </lineage>
</organism>
<feature type="region of interest" description="Disordered" evidence="1">
    <location>
        <begin position="360"/>
        <end position="395"/>
    </location>
</feature>